<accession>A0A2W2DLL2</accession>
<proteinExistence type="inferred from homology"/>
<organism evidence="8 9">
    <name type="scientific">Nonomuraea aridisoli</name>
    <dbReference type="NCBI Taxonomy" id="2070368"/>
    <lineage>
        <taxon>Bacteria</taxon>
        <taxon>Bacillati</taxon>
        <taxon>Actinomycetota</taxon>
        <taxon>Actinomycetes</taxon>
        <taxon>Streptosporangiales</taxon>
        <taxon>Streptosporangiaceae</taxon>
        <taxon>Nonomuraea</taxon>
    </lineage>
</organism>
<evidence type="ECO:0000313" key="8">
    <source>
        <dbReference type="EMBL" id="PZG11513.1"/>
    </source>
</evidence>
<keyword evidence="3" id="KW-0285">Flavoprotein</keyword>
<gene>
    <name evidence="8" type="ORF">C1J01_34700</name>
</gene>
<reference evidence="8 9" key="1">
    <citation type="submission" date="2018-01" db="EMBL/GenBank/DDBJ databases">
        <title>Draft genome sequence of Nonomuraea sp. KC333.</title>
        <authorList>
            <person name="Sahin N."/>
            <person name="Saygin H."/>
            <person name="Ay H."/>
        </authorList>
    </citation>
    <scope>NUCLEOTIDE SEQUENCE [LARGE SCALE GENOMIC DNA]</scope>
    <source>
        <strain evidence="8 9">KC333</strain>
    </source>
</reference>
<evidence type="ECO:0000256" key="3">
    <source>
        <dbReference type="ARBA" id="ARBA00022630"/>
    </source>
</evidence>
<keyword evidence="7 8" id="KW-0503">Monooxygenase</keyword>
<keyword evidence="5" id="KW-0521">NADP</keyword>
<keyword evidence="6" id="KW-0560">Oxidoreductase</keyword>
<dbReference type="AlphaFoldDB" id="A0A2W2DLL2"/>
<evidence type="ECO:0000313" key="9">
    <source>
        <dbReference type="Proteomes" id="UP000249304"/>
    </source>
</evidence>
<comment type="similarity">
    <text evidence="2">Belongs to the FAD-binding monooxygenase family.</text>
</comment>
<comment type="cofactor">
    <cofactor evidence="1">
        <name>FAD</name>
        <dbReference type="ChEBI" id="CHEBI:57692"/>
    </cofactor>
</comment>
<sequence length="611" mass="68210">MATVDKEALRAKYREERDKRLRPDGNDQYIRLTGRFAHYLDDPYTPVTERAPRTDHVTVAFIGGGFAGLVTGARLKEAGVEDVRIVEKGGDFGGTWYWNRYPGAQCDTASFVYMPLLEETGHMPTEKYAHGPEILEHCRRIGKHYGLYDNALFHTEVLDLTWDEQRSRWTIRTNRGDAFTAQFVAMGIGPLHVPKLPGIPGIDSFQGHSFHTSRWDYAYTGGDPSGAPLDRLADKRVAIIGTGATAVQCVPHLARACQELYVFQRTPSSVDVRDNHPIDPQWFAAVTATPGWQQRWLENFTANQAGGLADEDLVMDGWTDIARRFRSRIRAIPPAELSQETMLAAFEDADFEKMEEIRARVDAVVRDSDTASRLKAWYRQLCKRPCFHDEYLQAFNLPGTHLVDTDGKGVERITEKGVVAAGREYEVDCVIYASGFEVTTDYTRRAGYDLVGRGGRRLSEHWADGMRTLHGVHVHGFPNAFIVQPTQGANLISNIPHNLTEAGRTIAVTVRHALDHGYAQVEPTKEAEDAWVELLLSGAGRLLGSPDCTPGYYNNEGHDAGLKGRLNVGHPHGAMAFFGYIDQWRRSGTFDGLAFRSVADRFGRRETAGAD</sequence>
<dbReference type="Pfam" id="PF13738">
    <property type="entry name" value="Pyr_redox_3"/>
    <property type="match status" value="1"/>
</dbReference>
<evidence type="ECO:0000256" key="1">
    <source>
        <dbReference type="ARBA" id="ARBA00001974"/>
    </source>
</evidence>
<evidence type="ECO:0000256" key="4">
    <source>
        <dbReference type="ARBA" id="ARBA00022827"/>
    </source>
</evidence>
<dbReference type="PANTHER" id="PTHR43098:SF4">
    <property type="entry name" value="BLR3857 PROTEIN"/>
    <property type="match status" value="1"/>
</dbReference>
<dbReference type="PANTHER" id="PTHR43098">
    <property type="entry name" value="L-ORNITHINE N(5)-MONOOXYGENASE-RELATED"/>
    <property type="match status" value="1"/>
</dbReference>
<dbReference type="Gene3D" id="3.50.50.60">
    <property type="entry name" value="FAD/NAD(P)-binding domain"/>
    <property type="match status" value="2"/>
</dbReference>
<protein>
    <submittedName>
        <fullName evidence="8">Monooxygenase</fullName>
    </submittedName>
</protein>
<comment type="caution">
    <text evidence="8">The sequence shown here is derived from an EMBL/GenBank/DDBJ whole genome shotgun (WGS) entry which is preliminary data.</text>
</comment>
<keyword evidence="9" id="KW-1185">Reference proteome</keyword>
<dbReference type="InterPro" id="IPR036188">
    <property type="entry name" value="FAD/NAD-bd_sf"/>
</dbReference>
<dbReference type="EMBL" id="POUD01000208">
    <property type="protein sequence ID" value="PZG11513.1"/>
    <property type="molecule type" value="Genomic_DNA"/>
</dbReference>
<dbReference type="GO" id="GO:0016709">
    <property type="term" value="F:oxidoreductase activity, acting on paired donors, with incorporation or reduction of molecular oxygen, NAD(P)H as one donor, and incorporation of one atom of oxygen"/>
    <property type="evidence" value="ECO:0007669"/>
    <property type="project" value="UniProtKB-ARBA"/>
</dbReference>
<evidence type="ECO:0000256" key="7">
    <source>
        <dbReference type="ARBA" id="ARBA00023033"/>
    </source>
</evidence>
<dbReference type="InterPro" id="IPR050775">
    <property type="entry name" value="FAD-binding_Monooxygenases"/>
</dbReference>
<dbReference type="SUPFAM" id="SSF51905">
    <property type="entry name" value="FAD/NAD(P)-binding domain"/>
    <property type="match status" value="1"/>
</dbReference>
<evidence type="ECO:0000256" key="6">
    <source>
        <dbReference type="ARBA" id="ARBA00023002"/>
    </source>
</evidence>
<evidence type="ECO:0000256" key="5">
    <source>
        <dbReference type="ARBA" id="ARBA00022857"/>
    </source>
</evidence>
<dbReference type="Proteomes" id="UP000249304">
    <property type="component" value="Unassembled WGS sequence"/>
</dbReference>
<dbReference type="OrthoDB" id="5168853at2"/>
<name>A0A2W2DLL2_9ACTN</name>
<evidence type="ECO:0000256" key="2">
    <source>
        <dbReference type="ARBA" id="ARBA00010139"/>
    </source>
</evidence>
<dbReference type="RefSeq" id="WP_111183210.1">
    <property type="nucleotide sequence ID" value="NZ_POUD01000208.1"/>
</dbReference>
<dbReference type="FunFam" id="3.50.50.60:FF:000341">
    <property type="entry name" value="Baeyer-Villiger monooxygenase"/>
    <property type="match status" value="1"/>
</dbReference>
<keyword evidence="4" id="KW-0274">FAD</keyword>